<feature type="domain" description="Transposase IS4-like" evidence="1">
    <location>
        <begin position="281"/>
        <end position="390"/>
    </location>
</feature>
<accession>A0ABN0FC29</accession>
<protein>
    <submittedName>
        <fullName evidence="3">Transposase</fullName>
    </submittedName>
</protein>
<dbReference type="PANTHER" id="PTHR33803:SF3">
    <property type="entry name" value="BLL1974 PROTEIN"/>
    <property type="match status" value="1"/>
</dbReference>
<dbReference type="InterPro" id="IPR008490">
    <property type="entry name" value="Transposase_InsH_N"/>
</dbReference>
<dbReference type="Proteomes" id="UP000004980">
    <property type="component" value="Unassembled WGS sequence"/>
</dbReference>
<dbReference type="PANTHER" id="PTHR33803">
    <property type="entry name" value="IS1478 TRANSPOSASE"/>
    <property type="match status" value="1"/>
</dbReference>
<comment type="caution">
    <text evidence="3">The sequence shown here is derived from an EMBL/GenBank/DDBJ whole genome shotgun (WGS) entry which is preliminary data.</text>
</comment>
<proteinExistence type="predicted"/>
<dbReference type="EMBL" id="AKAU01000205">
    <property type="protein sequence ID" value="EIM96193.1"/>
    <property type="molecule type" value="Genomic_DNA"/>
</dbReference>
<feature type="domain" description="Transposase InsH N-terminal" evidence="2">
    <location>
        <begin position="18"/>
        <end position="114"/>
    </location>
</feature>
<evidence type="ECO:0000313" key="3">
    <source>
        <dbReference type="EMBL" id="EIM96193.1"/>
    </source>
</evidence>
<evidence type="ECO:0000259" key="1">
    <source>
        <dbReference type="Pfam" id="PF01609"/>
    </source>
</evidence>
<dbReference type="NCBIfam" id="NF033578">
    <property type="entry name" value="transpos_IS5_1"/>
    <property type="match status" value="1"/>
</dbReference>
<dbReference type="RefSeq" id="WP_007589644.1">
    <property type="nucleotide sequence ID" value="NZ_AKAU01000205.1"/>
</dbReference>
<dbReference type="Pfam" id="PF05598">
    <property type="entry name" value="DUF772"/>
    <property type="match status" value="1"/>
</dbReference>
<reference evidence="3 4" key="1">
    <citation type="journal article" date="2012" name="J. Bacteriol.">
        <title>Draft Genome Sequence of the Soil Bacterium Burkholderia terrae Strain BS001, Which Interacts with Fungal Surface Structures.</title>
        <authorList>
            <person name="Nazir R."/>
            <person name="Hansen M.A."/>
            <person name="Sorensen S."/>
            <person name="van Elsas J.D."/>
        </authorList>
    </citation>
    <scope>NUCLEOTIDE SEQUENCE [LARGE SCALE GENOMIC DNA]</scope>
    <source>
        <strain evidence="3 4">BS001</strain>
    </source>
</reference>
<organism evidence="3 4">
    <name type="scientific">Paraburkholderia hospita</name>
    <dbReference type="NCBI Taxonomy" id="169430"/>
    <lineage>
        <taxon>Bacteria</taxon>
        <taxon>Pseudomonadati</taxon>
        <taxon>Pseudomonadota</taxon>
        <taxon>Betaproteobacteria</taxon>
        <taxon>Burkholderiales</taxon>
        <taxon>Burkholderiaceae</taxon>
        <taxon>Paraburkholderia</taxon>
    </lineage>
</organism>
<evidence type="ECO:0000313" key="4">
    <source>
        <dbReference type="Proteomes" id="UP000004980"/>
    </source>
</evidence>
<evidence type="ECO:0000259" key="2">
    <source>
        <dbReference type="Pfam" id="PF05598"/>
    </source>
</evidence>
<keyword evidence="4" id="KW-1185">Reference proteome</keyword>
<gene>
    <name evidence="3" type="ORF">WQE_35515</name>
</gene>
<sequence length="440" mass="49360">MGPKTPMPEQDFFRHPMREQINLKHPLVRLAELINWERLGASMSESFVSGKGRPASSPRVIAGLLYLQHTFDLSDEELVWRWVENPYWQVFSGETYLQTEPPVDPSSLTRWRKRLGEAGVEELLAETIEAAKRAGVIKATSVKRVIVDTTVMEKAIAHPTDSRLLERCRGHLVKAAARHGLKLRQNYNREAPHLGLQIGRYAHAKQYKRMRKALRTLRSRVGRVMRDVERQVAQVADPGRADLLELIGRTKRILTQKAKDKNKLYALHAPEVECLAKGKAREPYEFGVKVSITTTLKEGLVVGMRSMPGNPYDGHALAEALEQAAILSDLTPEVAIVDRGYKGVAIDGAKIYHPGLRRGITRGLRAMIRRRSAIEPAIGHMKTDGKLDRNWLKGSLGDAMHAVLCGAGHNLRMILRKLRLLCVFILAALLNRRIAPVPSP</sequence>
<dbReference type="InterPro" id="IPR002559">
    <property type="entry name" value="Transposase_11"/>
</dbReference>
<name>A0ABN0FC29_9BURK</name>
<dbReference type="InterPro" id="IPR047710">
    <property type="entry name" value="Transpos_IS5-like"/>
</dbReference>
<dbReference type="Pfam" id="PF01609">
    <property type="entry name" value="DDE_Tnp_1"/>
    <property type="match status" value="1"/>
</dbReference>